<name>A0A1J0ECX9_PRORE</name>
<feature type="binding site" evidence="9">
    <location>
        <position position="64"/>
    </location>
    <ligand>
        <name>substrate</name>
    </ligand>
</feature>
<evidence type="ECO:0000256" key="5">
    <source>
        <dbReference type="ARBA" id="ARBA00022723"/>
    </source>
</evidence>
<dbReference type="NCBIfam" id="TIGR01331">
    <property type="entry name" value="bisphos_cysQ"/>
    <property type="match status" value="1"/>
</dbReference>
<comment type="similarity">
    <text evidence="2 9">Belongs to the inositol monophosphatase superfamily. CysQ family.</text>
</comment>
<dbReference type="GO" id="GO:0000287">
    <property type="term" value="F:magnesium ion binding"/>
    <property type="evidence" value="ECO:0007669"/>
    <property type="project" value="UniProtKB-UniRule"/>
</dbReference>
<keyword evidence="8 9" id="KW-0472">Membrane</keyword>
<evidence type="ECO:0000313" key="11">
    <source>
        <dbReference type="EMBL" id="MBX6981622.1"/>
    </source>
</evidence>
<dbReference type="Gene3D" id="3.40.190.80">
    <property type="match status" value="1"/>
</dbReference>
<organism evidence="11 12">
    <name type="scientific">Providencia rettgeri</name>
    <dbReference type="NCBI Taxonomy" id="587"/>
    <lineage>
        <taxon>Bacteria</taxon>
        <taxon>Pseudomonadati</taxon>
        <taxon>Pseudomonadota</taxon>
        <taxon>Gammaproteobacteria</taxon>
        <taxon>Enterobacterales</taxon>
        <taxon>Morganellaceae</taxon>
        <taxon>Providencia</taxon>
    </lineage>
</organism>
<sequence>MLQQICELAQEAGYAIMETYNAQEPLQVEHKSDNSPVTEADIAAHKVIAAGLTRIAPDIPQLSEEDLVDWSVRQHWQRYWLIDPLDGTKEFINRNGDFTVNIALIENGVPVMGVVYAPAKGLLYYAEGSQAWKEEGGHKQRIHVQDMKPPVIVISRSHQDSELMDYLTQMGEHTTVEIGSSLKFCLVAEGKAQLYPRFGPTNIWDTAAGHAVAIGAGAKVVDWHGKVLDYTPRESFLNPGFRVILF</sequence>
<feature type="binding site" evidence="9">
    <location>
        <position position="83"/>
    </location>
    <ligand>
        <name>Mg(2+)</name>
        <dbReference type="ChEBI" id="CHEBI:18420"/>
        <label>2</label>
    </ligand>
</feature>
<dbReference type="AlphaFoldDB" id="A0A1J0ECX9"/>
<dbReference type="RefSeq" id="WP_042845789.1">
    <property type="nucleotide sequence ID" value="NZ_ABEXOQ020000003.1"/>
</dbReference>
<dbReference type="GO" id="GO:0050427">
    <property type="term" value="P:3'-phosphoadenosine 5'-phosphosulfate metabolic process"/>
    <property type="evidence" value="ECO:0007669"/>
    <property type="project" value="TreeGrafter"/>
</dbReference>
<feature type="binding site" evidence="9">
    <location>
        <begin position="85"/>
        <end position="88"/>
    </location>
    <ligand>
        <name>substrate</name>
    </ligand>
</feature>
<evidence type="ECO:0000256" key="8">
    <source>
        <dbReference type="ARBA" id="ARBA00023136"/>
    </source>
</evidence>
<feature type="binding site" evidence="10">
    <location>
        <position position="86"/>
    </location>
    <ligand>
        <name>Mg(2+)</name>
        <dbReference type="ChEBI" id="CHEBI:18420"/>
        <label>1</label>
        <note>catalytic</note>
    </ligand>
</feature>
<dbReference type="HAMAP" id="MF_02095">
    <property type="entry name" value="CysQ"/>
    <property type="match status" value="1"/>
</dbReference>
<dbReference type="EC" id="3.1.3.7" evidence="9"/>
<feature type="binding site" evidence="10">
    <location>
        <position position="83"/>
    </location>
    <ligand>
        <name>Mg(2+)</name>
        <dbReference type="ChEBI" id="CHEBI:18420"/>
        <label>1</label>
        <note>catalytic</note>
    </ligand>
</feature>
<keyword evidence="5 9" id="KW-0479">Metal-binding</keyword>
<dbReference type="PROSITE" id="PS00630">
    <property type="entry name" value="IMP_2"/>
    <property type="match status" value="1"/>
</dbReference>
<feature type="binding site" evidence="9">
    <location>
        <position position="85"/>
    </location>
    <ligand>
        <name>Mg(2+)</name>
        <dbReference type="ChEBI" id="CHEBI:18420"/>
        <label>1</label>
    </ligand>
</feature>
<feature type="binding site" evidence="10">
    <location>
        <position position="205"/>
    </location>
    <ligand>
        <name>Mg(2+)</name>
        <dbReference type="ChEBI" id="CHEBI:18420"/>
        <label>1</label>
        <note>catalytic</note>
    </ligand>
</feature>
<dbReference type="Pfam" id="PF00459">
    <property type="entry name" value="Inositol_P"/>
    <property type="match status" value="1"/>
</dbReference>
<keyword evidence="6 9" id="KW-0378">Hydrolase</keyword>
<dbReference type="FunFam" id="3.30.540.10:FF:000007">
    <property type="entry name" value="3'(2'),5'-bisphosphate nucleotidase CysQ"/>
    <property type="match status" value="1"/>
</dbReference>
<evidence type="ECO:0000256" key="6">
    <source>
        <dbReference type="ARBA" id="ARBA00022801"/>
    </source>
</evidence>
<dbReference type="SUPFAM" id="SSF56655">
    <property type="entry name" value="Carbohydrate phosphatase"/>
    <property type="match status" value="1"/>
</dbReference>
<dbReference type="GO" id="GO:0008441">
    <property type="term" value="F:3'(2'),5'-bisphosphate nucleotidase activity"/>
    <property type="evidence" value="ECO:0007669"/>
    <property type="project" value="UniProtKB-UniRule"/>
</dbReference>
<dbReference type="KEGG" id="prg:RB151_041470"/>
<dbReference type="InterPro" id="IPR020550">
    <property type="entry name" value="Inositol_monophosphatase_CS"/>
</dbReference>
<comment type="subcellular location">
    <subcellularLocation>
        <location evidence="9">Cell inner membrane</location>
        <topology evidence="9">Peripheral membrane protein</topology>
        <orientation evidence="9">Cytoplasmic side</orientation>
    </subcellularLocation>
</comment>
<feature type="binding site" evidence="9">
    <location>
        <position position="205"/>
    </location>
    <ligand>
        <name>Mg(2+)</name>
        <dbReference type="ChEBI" id="CHEBI:18420"/>
        <label>2</label>
    </ligand>
</feature>
<evidence type="ECO:0000256" key="4">
    <source>
        <dbReference type="ARBA" id="ARBA00022519"/>
    </source>
</evidence>
<dbReference type="Proteomes" id="UP000824410">
    <property type="component" value="Unassembled WGS sequence"/>
</dbReference>
<dbReference type="PANTHER" id="PTHR43028">
    <property type="entry name" value="3'(2'),5'-BISPHOSPHATE NUCLEOTIDASE 1"/>
    <property type="match status" value="1"/>
</dbReference>
<dbReference type="EMBL" id="SHDO01000018">
    <property type="protein sequence ID" value="MBX6981622.1"/>
    <property type="molecule type" value="Genomic_DNA"/>
</dbReference>
<evidence type="ECO:0000313" key="12">
    <source>
        <dbReference type="Proteomes" id="UP000824410"/>
    </source>
</evidence>
<feature type="binding site" evidence="9">
    <location>
        <position position="86"/>
    </location>
    <ligand>
        <name>Mg(2+)</name>
        <dbReference type="ChEBI" id="CHEBI:18420"/>
        <label>2</label>
    </ligand>
</feature>
<dbReference type="FunFam" id="3.40.190.80:FF:000005">
    <property type="entry name" value="3'(2'),5'-bisphosphate nucleotidase CysQ"/>
    <property type="match status" value="1"/>
</dbReference>
<feature type="binding site" evidence="9">
    <location>
        <position position="64"/>
    </location>
    <ligand>
        <name>Mg(2+)</name>
        <dbReference type="ChEBI" id="CHEBI:18420"/>
        <label>1</label>
    </ligand>
</feature>
<dbReference type="InterPro" id="IPR000760">
    <property type="entry name" value="Inositol_monophosphatase-like"/>
</dbReference>
<dbReference type="InterPro" id="IPR050725">
    <property type="entry name" value="CysQ/Inositol_MonoPase"/>
</dbReference>
<evidence type="ECO:0000256" key="9">
    <source>
        <dbReference type="HAMAP-Rule" id="MF_02095"/>
    </source>
</evidence>
<feature type="binding site" evidence="9">
    <location>
        <position position="83"/>
    </location>
    <ligand>
        <name>Mg(2+)</name>
        <dbReference type="ChEBI" id="CHEBI:18420"/>
        <label>1</label>
    </ligand>
</feature>
<keyword evidence="7 9" id="KW-0460">Magnesium</keyword>
<dbReference type="PROSITE" id="PS00629">
    <property type="entry name" value="IMP_1"/>
    <property type="match status" value="1"/>
</dbReference>
<feature type="binding site" evidence="10">
    <location>
        <position position="85"/>
    </location>
    <ligand>
        <name>Mg(2+)</name>
        <dbReference type="ChEBI" id="CHEBI:18420"/>
        <label>1</label>
        <note>catalytic</note>
    </ligand>
</feature>
<dbReference type="Gene3D" id="3.30.540.10">
    <property type="entry name" value="Fructose-1,6-Bisphosphatase, subunit A, domain 1"/>
    <property type="match status" value="1"/>
</dbReference>
<comment type="caution">
    <text evidence="11">The sequence shown here is derived from an EMBL/GenBank/DDBJ whole genome shotgun (WGS) entry which is preliminary data.</text>
</comment>
<dbReference type="OrthoDB" id="9785695at2"/>
<comment type="function">
    <text evidence="9">Converts adenosine-3',5'-bisphosphate (PAP) to AMP.</text>
</comment>
<reference evidence="11" key="1">
    <citation type="submission" date="2019-02" db="EMBL/GenBank/DDBJ databases">
        <title>Genomic characterization of isolates from hospital effluents in KZN, South Africa.</title>
        <authorList>
            <person name="Ntshobeni N."/>
            <person name="Allam M."/>
            <person name="Ismail A."/>
            <person name="Amoako D."/>
            <person name="Essack S."/>
            <person name="Chenia H."/>
        </authorList>
    </citation>
    <scope>NUCLEOTIDE SEQUENCE</scope>
    <source>
        <strain evidence="11">AFE97_S1</strain>
    </source>
</reference>
<comment type="cofactor">
    <cofactor evidence="9 10">
        <name>Mg(2+)</name>
        <dbReference type="ChEBI" id="CHEBI:18420"/>
    </cofactor>
</comment>
<keyword evidence="4 9" id="KW-0997">Cell inner membrane</keyword>
<comment type="catalytic activity">
    <reaction evidence="1 9">
        <text>adenosine 3',5'-bisphosphate + H2O = AMP + phosphate</text>
        <dbReference type="Rhea" id="RHEA:10040"/>
        <dbReference type="ChEBI" id="CHEBI:15377"/>
        <dbReference type="ChEBI" id="CHEBI:43474"/>
        <dbReference type="ChEBI" id="CHEBI:58343"/>
        <dbReference type="ChEBI" id="CHEBI:456215"/>
        <dbReference type="EC" id="3.1.3.7"/>
    </reaction>
</comment>
<dbReference type="GO" id="GO:0000103">
    <property type="term" value="P:sulfate assimilation"/>
    <property type="evidence" value="ECO:0007669"/>
    <property type="project" value="TreeGrafter"/>
</dbReference>
<proteinExistence type="inferred from homology"/>
<evidence type="ECO:0000256" key="7">
    <source>
        <dbReference type="ARBA" id="ARBA00022842"/>
    </source>
</evidence>
<evidence type="ECO:0000256" key="2">
    <source>
        <dbReference type="ARBA" id="ARBA00005289"/>
    </source>
</evidence>
<dbReference type="NCBIfam" id="NF008182">
    <property type="entry name" value="PRK10931.1"/>
    <property type="match status" value="1"/>
</dbReference>
<evidence type="ECO:0000256" key="1">
    <source>
        <dbReference type="ARBA" id="ARBA00001625"/>
    </source>
</evidence>
<dbReference type="GO" id="GO:0046854">
    <property type="term" value="P:phosphatidylinositol phosphate biosynthetic process"/>
    <property type="evidence" value="ECO:0007669"/>
    <property type="project" value="InterPro"/>
</dbReference>
<keyword evidence="3 9" id="KW-1003">Cell membrane</keyword>
<evidence type="ECO:0000256" key="3">
    <source>
        <dbReference type="ARBA" id="ARBA00022475"/>
    </source>
</evidence>
<accession>A0A1J0ECX9</accession>
<evidence type="ECO:0000256" key="10">
    <source>
        <dbReference type="PIRSR" id="PIRSR600760-2"/>
    </source>
</evidence>
<dbReference type="CDD" id="cd01638">
    <property type="entry name" value="CysQ"/>
    <property type="match status" value="1"/>
</dbReference>
<dbReference type="PANTHER" id="PTHR43028:SF5">
    <property type="entry name" value="3'(2'),5'-BISPHOSPHATE NUCLEOTIDASE 1"/>
    <property type="match status" value="1"/>
</dbReference>
<dbReference type="InterPro" id="IPR020583">
    <property type="entry name" value="Inositol_monoP_metal-BS"/>
</dbReference>
<protein>
    <recommendedName>
        <fullName evidence="9">3'(2'),5'-bisphosphate nucleotidase CysQ</fullName>
        <ecNumber evidence="9">3.1.3.7</ecNumber>
    </recommendedName>
    <alternativeName>
        <fullName evidence="9">3'(2'),5-bisphosphonucleoside 3'(2')-phosphohydrolase</fullName>
    </alternativeName>
    <alternativeName>
        <fullName evidence="9">3'-phosphoadenosine 5'-phosphate phosphatase</fullName>
        <shortName evidence="9">PAP phosphatase</shortName>
    </alternativeName>
</protein>
<feature type="binding site" evidence="9">
    <location>
        <position position="205"/>
    </location>
    <ligand>
        <name>substrate</name>
    </ligand>
</feature>
<feature type="binding site" evidence="10">
    <location>
        <position position="64"/>
    </location>
    <ligand>
        <name>Mg(2+)</name>
        <dbReference type="ChEBI" id="CHEBI:18420"/>
        <label>1</label>
        <note>catalytic</note>
    </ligand>
</feature>
<dbReference type="GO" id="GO:0005886">
    <property type="term" value="C:plasma membrane"/>
    <property type="evidence" value="ECO:0007669"/>
    <property type="project" value="UniProtKB-SubCell"/>
</dbReference>
<gene>
    <name evidence="9 11" type="primary">cysQ</name>
    <name evidence="11" type="ORF">EX242_15375</name>
</gene>
<dbReference type="InterPro" id="IPR006240">
    <property type="entry name" value="CysQ"/>
</dbReference>